<keyword evidence="1" id="KW-1185">Reference proteome</keyword>
<dbReference type="Proteomes" id="UP000887574">
    <property type="component" value="Unplaced"/>
</dbReference>
<sequence length="198" mass="21707">MDEDGSSTSVPTASNYNRLPSESIFTDTLPIFVENEWGVAQPRDRLASSSSEVDQGIPELLLSLVATGTHSFNFENSEKLIKGFSKIITRCGFWAITSGEQNDPLAAAVAAALRCTLPQQRDSGEETLVIAVNSMDVAYQAALHHAKTPIMTDSRYNTFYMVSSVCKKTARGENTRGLQILMVRLLNTSWGLRVCARL</sequence>
<organism evidence="1 2">
    <name type="scientific">Ditylenchus dipsaci</name>
    <dbReference type="NCBI Taxonomy" id="166011"/>
    <lineage>
        <taxon>Eukaryota</taxon>
        <taxon>Metazoa</taxon>
        <taxon>Ecdysozoa</taxon>
        <taxon>Nematoda</taxon>
        <taxon>Chromadorea</taxon>
        <taxon>Rhabditida</taxon>
        <taxon>Tylenchina</taxon>
        <taxon>Tylenchomorpha</taxon>
        <taxon>Sphaerularioidea</taxon>
        <taxon>Anguinidae</taxon>
        <taxon>Anguininae</taxon>
        <taxon>Ditylenchus</taxon>
    </lineage>
</organism>
<proteinExistence type="predicted"/>
<accession>A0A915CWZ7</accession>
<dbReference type="AlphaFoldDB" id="A0A915CWZ7"/>
<protein>
    <submittedName>
        <fullName evidence="2">Uncharacterized protein</fullName>
    </submittedName>
</protein>
<name>A0A915CWZ7_9BILA</name>
<evidence type="ECO:0000313" key="1">
    <source>
        <dbReference type="Proteomes" id="UP000887574"/>
    </source>
</evidence>
<evidence type="ECO:0000313" key="2">
    <source>
        <dbReference type="WBParaSite" id="jg13554"/>
    </source>
</evidence>
<reference evidence="2" key="1">
    <citation type="submission" date="2022-11" db="UniProtKB">
        <authorList>
            <consortium name="WormBaseParasite"/>
        </authorList>
    </citation>
    <scope>IDENTIFICATION</scope>
</reference>
<dbReference type="WBParaSite" id="jg13554">
    <property type="protein sequence ID" value="jg13554"/>
    <property type="gene ID" value="jg13554"/>
</dbReference>